<evidence type="ECO:0000313" key="3">
    <source>
        <dbReference type="Proteomes" id="UP000598426"/>
    </source>
</evidence>
<proteinExistence type="predicted"/>
<protein>
    <recommendedName>
        <fullName evidence="1">DUF3322 domain-containing protein</fullName>
    </recommendedName>
</protein>
<dbReference type="EMBL" id="JACXZS010000017">
    <property type="protein sequence ID" value="MBD3943847.1"/>
    <property type="molecule type" value="Genomic_DNA"/>
</dbReference>
<dbReference type="Proteomes" id="UP000598426">
    <property type="component" value="Unassembled WGS sequence"/>
</dbReference>
<gene>
    <name evidence="2" type="ORF">IF188_19315</name>
</gene>
<sequence>MSARLVYPAEAVAWLAAQIDRELATLVWAESQGVPQPITCPLRPGTSKSPRTISAEAWTDWQLAWDRVDLEGLAGVYLDHMPVAGRSRDVPTKLTVGSLDAGVRLLARWGHASRDELVARMRGIAARLRDAGVAVTAPVLKRVCDMSDRDVDAAVSAVQWLRDHRDLSTMTIRQLPIPDVDTKWLEGHAALVELLTSRDVRAETRPRLSAVHLTYLDPAYRATGARRHDAWTAGDSHPLA</sequence>
<dbReference type="Pfam" id="PF11795">
    <property type="entry name" value="DUF3322"/>
    <property type="match status" value="1"/>
</dbReference>
<dbReference type="InterPro" id="IPR024537">
    <property type="entry name" value="DUF3322"/>
</dbReference>
<organism evidence="2 3">
    <name type="scientific">Microbacterium helvum</name>
    <dbReference type="NCBI Taxonomy" id="2773713"/>
    <lineage>
        <taxon>Bacteria</taxon>
        <taxon>Bacillati</taxon>
        <taxon>Actinomycetota</taxon>
        <taxon>Actinomycetes</taxon>
        <taxon>Micrococcales</taxon>
        <taxon>Microbacteriaceae</taxon>
        <taxon>Microbacterium</taxon>
    </lineage>
</organism>
<keyword evidence="3" id="KW-1185">Reference proteome</keyword>
<feature type="domain" description="DUF3322" evidence="1">
    <location>
        <begin position="34"/>
        <end position="194"/>
    </location>
</feature>
<accession>A0ABR8NTQ7</accession>
<dbReference type="RefSeq" id="WP_191173441.1">
    <property type="nucleotide sequence ID" value="NZ_JACXZS010000017.1"/>
</dbReference>
<name>A0ABR8NTQ7_9MICO</name>
<evidence type="ECO:0000259" key="1">
    <source>
        <dbReference type="Pfam" id="PF11795"/>
    </source>
</evidence>
<comment type="caution">
    <text evidence="2">The sequence shown here is derived from an EMBL/GenBank/DDBJ whole genome shotgun (WGS) entry which is preliminary data.</text>
</comment>
<reference evidence="2 3" key="1">
    <citation type="submission" date="2020-09" db="EMBL/GenBank/DDBJ databases">
        <title>Isolation and identification of active actinomycetes.</title>
        <authorList>
            <person name="Li X."/>
        </authorList>
    </citation>
    <scope>NUCLEOTIDE SEQUENCE [LARGE SCALE GENOMIC DNA]</scope>
    <source>
        <strain evidence="2 3">NEAU-LLC</strain>
    </source>
</reference>
<evidence type="ECO:0000313" key="2">
    <source>
        <dbReference type="EMBL" id="MBD3943847.1"/>
    </source>
</evidence>